<dbReference type="AlphaFoldDB" id="N1WUM4"/>
<keyword evidence="1" id="KW-0808">Transferase</keyword>
<protein>
    <submittedName>
        <fullName evidence="1">Sulfotransferase</fullName>
    </submittedName>
</protein>
<evidence type="ECO:0000313" key="1">
    <source>
        <dbReference type="EMBL" id="EMY80824.1"/>
    </source>
</evidence>
<dbReference type="SUPFAM" id="SSF52540">
    <property type="entry name" value="P-loop containing nucleoside triphosphate hydrolases"/>
    <property type="match status" value="1"/>
</dbReference>
<dbReference type="Gene3D" id="3.40.50.300">
    <property type="entry name" value="P-loop containing nucleotide triphosphate hydrolases"/>
    <property type="match status" value="1"/>
</dbReference>
<dbReference type="InterPro" id="IPR027417">
    <property type="entry name" value="P-loop_NTPase"/>
</dbReference>
<sequence length="283" mass="33324">MKRFNKHTLVVGSARSGTSWLSENMAKVFRYRMLFEPEHTDNTKQGHLVADQMITNKNQDNYTEGLRYLQRVLSNRVDSDWIAQNSNRTYKRHLWPFIPKHFVIKLVRGNLLAPFISQYFEIPVVHVVRHPLEVIKSQQRVRFPWLYDLSYFLKQEELIDIIYNKYDINIKDFIHKSKVEILALRWCIENVVVLEDLKAGQSDQYHVVKHEDLRKDVEVYKALCQTLGIEVLGHIDNEYKKPSTKAHPKSSVRGGLELDNLSEVELENIKVVLDQFNQSLYSL</sequence>
<organism evidence="1 2">
    <name type="scientific">Psychroflexus gondwanensis ACAM 44</name>
    <dbReference type="NCBI Taxonomy" id="1189619"/>
    <lineage>
        <taxon>Bacteria</taxon>
        <taxon>Pseudomonadati</taxon>
        <taxon>Bacteroidota</taxon>
        <taxon>Flavobacteriia</taxon>
        <taxon>Flavobacteriales</taxon>
        <taxon>Flavobacteriaceae</taxon>
        <taxon>Psychroflexus</taxon>
    </lineage>
</organism>
<dbReference type="eggNOG" id="ENOG502Z8TY">
    <property type="taxonomic scope" value="Bacteria"/>
</dbReference>
<dbReference type="EMBL" id="APLF01000009">
    <property type="protein sequence ID" value="EMY80824.1"/>
    <property type="molecule type" value="Genomic_DNA"/>
</dbReference>
<evidence type="ECO:0000313" key="2">
    <source>
        <dbReference type="Proteomes" id="UP000012317"/>
    </source>
</evidence>
<accession>N1WUM4</accession>
<dbReference type="STRING" id="1189619.pgond44_09686"/>
<keyword evidence="2" id="KW-1185">Reference proteome</keyword>
<gene>
    <name evidence="1" type="ORF">pgond44_09686</name>
</gene>
<dbReference type="Proteomes" id="UP000012317">
    <property type="component" value="Unassembled WGS sequence"/>
</dbReference>
<proteinExistence type="predicted"/>
<dbReference type="GO" id="GO:0016740">
    <property type="term" value="F:transferase activity"/>
    <property type="evidence" value="ECO:0007669"/>
    <property type="project" value="UniProtKB-KW"/>
</dbReference>
<dbReference type="PATRIC" id="fig|1189619.4.peg.1998"/>
<comment type="caution">
    <text evidence="1">The sequence shown here is derived from an EMBL/GenBank/DDBJ whole genome shotgun (WGS) entry which is preliminary data.</text>
</comment>
<dbReference type="RefSeq" id="WP_003440784.1">
    <property type="nucleotide sequence ID" value="NZ_APLF01000009.1"/>
</dbReference>
<name>N1WUM4_9FLAO</name>
<reference evidence="1 2" key="1">
    <citation type="journal article" date="2014" name="Genome Biol. Evol.">
        <title>Extensive gene acquisition in the extremely psychrophilic bacterial species Psychroflexus torquis and the link to sea-ice ecosystem specialism.</title>
        <authorList>
            <person name="Feng S."/>
            <person name="Powell S.M."/>
            <person name="Wilson R."/>
            <person name="Bowman J.P."/>
        </authorList>
    </citation>
    <scope>NUCLEOTIDE SEQUENCE [LARGE SCALE GENOMIC DNA]</scope>
    <source>
        <strain evidence="1 2">ACAM 44</strain>
    </source>
</reference>